<comment type="caution">
    <text evidence="1">The sequence shown here is derived from an EMBL/GenBank/DDBJ whole genome shotgun (WGS) entry which is preliminary data.</text>
</comment>
<evidence type="ECO:0000313" key="1">
    <source>
        <dbReference type="EMBL" id="HDP15110.1"/>
    </source>
</evidence>
<name>A0A7C1GKS9_9CREN</name>
<dbReference type="EMBL" id="DSAY01000091">
    <property type="protein sequence ID" value="HDP15110.1"/>
    <property type="molecule type" value="Genomic_DNA"/>
</dbReference>
<dbReference type="AlphaFoldDB" id="A0A7C1GKS9"/>
<reference evidence="1" key="1">
    <citation type="journal article" date="2020" name="mSystems">
        <title>Genome- and Community-Level Interaction Insights into Carbon Utilization and Element Cycling Functions of Hydrothermarchaeota in Hydrothermal Sediment.</title>
        <authorList>
            <person name="Zhou Z."/>
            <person name="Liu Y."/>
            <person name="Xu W."/>
            <person name="Pan J."/>
            <person name="Luo Z.H."/>
            <person name="Li M."/>
        </authorList>
    </citation>
    <scope>NUCLEOTIDE SEQUENCE [LARGE SCALE GENOMIC DNA]</scope>
    <source>
        <strain evidence="1">SpSt-116</strain>
    </source>
</reference>
<protein>
    <submittedName>
        <fullName evidence="1">Uncharacterized protein</fullName>
    </submittedName>
</protein>
<proteinExistence type="predicted"/>
<accession>A0A7C1GKS9</accession>
<sequence>MKASVENVGDWPLMDEEILILETGDKMYFNFPYTLFRKELRKRLMDYNVEAKVTENALGGKRVELIVDKQVGLEIKAWLALRLPSMDGKYFITEMEEV</sequence>
<gene>
    <name evidence="1" type="ORF">ENN26_04950</name>
</gene>
<organism evidence="1">
    <name type="scientific">Thermofilum adornatum</name>
    <dbReference type="NCBI Taxonomy" id="1365176"/>
    <lineage>
        <taxon>Archaea</taxon>
        <taxon>Thermoproteota</taxon>
        <taxon>Thermoprotei</taxon>
        <taxon>Thermofilales</taxon>
        <taxon>Thermofilaceae</taxon>
        <taxon>Thermofilum</taxon>
    </lineage>
</organism>